<dbReference type="Pfam" id="PF14525">
    <property type="entry name" value="AraC_binding_2"/>
    <property type="match status" value="1"/>
</dbReference>
<evidence type="ECO:0000256" key="2">
    <source>
        <dbReference type="ARBA" id="ARBA00023125"/>
    </source>
</evidence>
<dbReference type="Pfam" id="PF12833">
    <property type="entry name" value="HTH_18"/>
    <property type="match status" value="1"/>
</dbReference>
<evidence type="ECO:0000313" key="5">
    <source>
        <dbReference type="EMBL" id="MBB5159458.1"/>
    </source>
</evidence>
<comment type="caution">
    <text evidence="5">The sequence shown here is derived from an EMBL/GenBank/DDBJ whole genome shotgun (WGS) entry which is preliminary data.</text>
</comment>
<dbReference type="SMART" id="SM00342">
    <property type="entry name" value="HTH_ARAC"/>
    <property type="match status" value="1"/>
</dbReference>
<feature type="domain" description="HTH araC/xylS-type" evidence="4">
    <location>
        <begin position="226"/>
        <end position="327"/>
    </location>
</feature>
<dbReference type="AlphaFoldDB" id="A0A840QJL4"/>
<accession>A0A840QJL4</accession>
<dbReference type="Proteomes" id="UP000584374">
    <property type="component" value="Unassembled WGS sequence"/>
</dbReference>
<dbReference type="PROSITE" id="PS01124">
    <property type="entry name" value="HTH_ARAC_FAMILY_2"/>
    <property type="match status" value="1"/>
</dbReference>
<proteinExistence type="predicted"/>
<keyword evidence="3" id="KW-0804">Transcription</keyword>
<keyword evidence="2 5" id="KW-0238">DNA-binding</keyword>
<keyword evidence="6" id="KW-1185">Reference proteome</keyword>
<evidence type="ECO:0000256" key="1">
    <source>
        <dbReference type="ARBA" id="ARBA00023015"/>
    </source>
</evidence>
<evidence type="ECO:0000313" key="6">
    <source>
        <dbReference type="Proteomes" id="UP000584374"/>
    </source>
</evidence>
<dbReference type="EMBL" id="JACHIW010000002">
    <property type="protein sequence ID" value="MBB5159458.1"/>
    <property type="molecule type" value="Genomic_DNA"/>
</dbReference>
<reference evidence="5 6" key="1">
    <citation type="submission" date="2020-08" db="EMBL/GenBank/DDBJ databases">
        <title>Sequencing the genomes of 1000 actinobacteria strains.</title>
        <authorList>
            <person name="Klenk H.-P."/>
        </authorList>
    </citation>
    <scope>NUCLEOTIDE SEQUENCE [LARGE SCALE GENOMIC DNA]</scope>
    <source>
        <strain evidence="5 6">DSM 45584</strain>
    </source>
</reference>
<dbReference type="InterPro" id="IPR050204">
    <property type="entry name" value="AraC_XylS_family_regulators"/>
</dbReference>
<dbReference type="InterPro" id="IPR009057">
    <property type="entry name" value="Homeodomain-like_sf"/>
</dbReference>
<sequence>MRHSGTSYQVPPSQPVLAPITITDPDEASSAFEAAYAPNFLTMLGRASRLELRLATSRLPLIDVGAVEISGNIRLEAPPPRSCCVVLHPRRGGVTISAGRESVRVSPDKLAFLPPGARLRYEDWGPDTELTTLRIDNSVLSSYQPLAAEHVLREPVAPLLVDLRDDAARVLAWVMRLLALEMRQPSGTLTKGVMAEHVSGLALSGLLSTLDPDAADPVSARSRVLRRALAAAEGDEYTLPSLADLAKAAAVSVRTLQELFRTELQTTPTAYLRQVRLRRAHQELVRNDFSRTTTEAVAQRWGFTNYGRFARLYRTHYGVSPSATLKRVNSEML</sequence>
<evidence type="ECO:0000259" key="4">
    <source>
        <dbReference type="PROSITE" id="PS01124"/>
    </source>
</evidence>
<dbReference type="InterPro" id="IPR018060">
    <property type="entry name" value="HTH_AraC"/>
</dbReference>
<dbReference type="GO" id="GO:0003700">
    <property type="term" value="F:DNA-binding transcription factor activity"/>
    <property type="evidence" value="ECO:0007669"/>
    <property type="project" value="InterPro"/>
</dbReference>
<dbReference type="PANTHER" id="PTHR46796">
    <property type="entry name" value="HTH-TYPE TRANSCRIPTIONAL ACTIVATOR RHAS-RELATED"/>
    <property type="match status" value="1"/>
</dbReference>
<dbReference type="PANTHER" id="PTHR46796:SF12">
    <property type="entry name" value="HTH-TYPE DNA-BINDING TRANSCRIPTIONAL ACTIVATOR EUTR"/>
    <property type="match status" value="1"/>
</dbReference>
<keyword evidence="1" id="KW-0805">Transcription regulation</keyword>
<gene>
    <name evidence="5" type="ORF">BJ970_007057</name>
</gene>
<dbReference type="SUPFAM" id="SSF46689">
    <property type="entry name" value="Homeodomain-like"/>
    <property type="match status" value="2"/>
</dbReference>
<dbReference type="RefSeq" id="WP_184731868.1">
    <property type="nucleotide sequence ID" value="NZ_JACHIW010000002.1"/>
</dbReference>
<dbReference type="InterPro" id="IPR035418">
    <property type="entry name" value="AraC-bd_2"/>
</dbReference>
<protein>
    <submittedName>
        <fullName evidence="5">AraC-like DNA-binding protein</fullName>
    </submittedName>
</protein>
<name>A0A840QJL4_9PSEU</name>
<dbReference type="GO" id="GO:0043565">
    <property type="term" value="F:sequence-specific DNA binding"/>
    <property type="evidence" value="ECO:0007669"/>
    <property type="project" value="InterPro"/>
</dbReference>
<evidence type="ECO:0000256" key="3">
    <source>
        <dbReference type="ARBA" id="ARBA00023163"/>
    </source>
</evidence>
<dbReference type="Gene3D" id="1.10.10.60">
    <property type="entry name" value="Homeodomain-like"/>
    <property type="match status" value="1"/>
</dbReference>
<organism evidence="5 6">
    <name type="scientific">Saccharopolyspora phatthalungensis</name>
    <dbReference type="NCBI Taxonomy" id="664693"/>
    <lineage>
        <taxon>Bacteria</taxon>
        <taxon>Bacillati</taxon>
        <taxon>Actinomycetota</taxon>
        <taxon>Actinomycetes</taxon>
        <taxon>Pseudonocardiales</taxon>
        <taxon>Pseudonocardiaceae</taxon>
        <taxon>Saccharopolyspora</taxon>
    </lineage>
</organism>